<sequence>MGPVLFGAENDHLRLACRRTILRFELRQGDLRRRQRFSVSGESFCEEEEESGGQEGRGYGDGELKTCTTGPKRVELEDRSEEEKKTKMVVKCSVSSSVKEISDSGDDSVFPEKISVKKRRKVVDEKVGVKPLIRLGLNNSILLALRDTRHIRFNDSLLGTIETSLSNGPVHFDCFPNFTIHLHDPHVMKALTLNSKTHGTLMVQGTSQIALIDRVYYKCIKTNMNVGALDRKKMGETLLIQTNVQAKIQIPRTLKWSEVSFPESWKLENENYPLEIQNPDQNLDLDFVQQLADGSVRLSFEKSRFRSPLDDYRPRSPIDLRRSPLPTKQPPILLGDRPASQASSSGPLAPYPRSRRDLDPEFQGVKTRSQVSTPCYTAKQDSVVDQNDDNSQKVESPSGTDIEDPYQDYDLKVLRKAFELDMDALGKEFDLEKKRVKREAYRANHTREQKVKVLNAWKEFMKEVSDNIPFFEYFENYFSWHRKTCKKVTQVEDRIDNKVILQPENPSKPIIEKPLVKLPTSRQSSIKSKDVTALEIVTQKLEELQKLVKKEPVTPSPSKNPQLTTLHVHTASSRSSRTSSDNEKEIEHIED</sequence>
<feature type="compositionally biased region" description="Basic and acidic residues" evidence="1">
    <location>
        <begin position="580"/>
        <end position="591"/>
    </location>
</feature>
<evidence type="ECO:0000259" key="2">
    <source>
        <dbReference type="Pfam" id="PF24496"/>
    </source>
</evidence>
<feature type="region of interest" description="Disordered" evidence="1">
    <location>
        <begin position="44"/>
        <end position="81"/>
    </location>
</feature>
<protein>
    <recommendedName>
        <fullName evidence="2">DUF7588 domain-containing protein</fullName>
    </recommendedName>
</protein>
<evidence type="ECO:0000256" key="1">
    <source>
        <dbReference type="SAM" id="MobiDB-lite"/>
    </source>
</evidence>
<dbReference type="InterPro" id="IPR028919">
    <property type="entry name" value="Viral_movement"/>
</dbReference>
<feature type="domain" description="DUF7588" evidence="2">
    <location>
        <begin position="423"/>
        <end position="483"/>
    </location>
</feature>
<feature type="region of interest" description="Disordered" evidence="1">
    <location>
        <begin position="311"/>
        <end position="405"/>
    </location>
</feature>
<dbReference type="PANTHER" id="PTHR47599:SF4">
    <property type="entry name" value="POLYPROTEIN"/>
    <property type="match status" value="1"/>
</dbReference>
<proteinExistence type="predicted"/>
<comment type="caution">
    <text evidence="3">The sequence shown here is derived from an EMBL/GenBank/DDBJ whole genome shotgun (WGS) entry which is preliminary data.</text>
</comment>
<name>A0AAW2CI44_9ROSI</name>
<organism evidence="3 4">
    <name type="scientific">Lithocarpus litseifolius</name>
    <dbReference type="NCBI Taxonomy" id="425828"/>
    <lineage>
        <taxon>Eukaryota</taxon>
        <taxon>Viridiplantae</taxon>
        <taxon>Streptophyta</taxon>
        <taxon>Embryophyta</taxon>
        <taxon>Tracheophyta</taxon>
        <taxon>Spermatophyta</taxon>
        <taxon>Magnoliopsida</taxon>
        <taxon>eudicotyledons</taxon>
        <taxon>Gunneridae</taxon>
        <taxon>Pentapetalae</taxon>
        <taxon>rosids</taxon>
        <taxon>fabids</taxon>
        <taxon>Fagales</taxon>
        <taxon>Fagaceae</taxon>
        <taxon>Lithocarpus</taxon>
    </lineage>
</organism>
<dbReference type="InterPro" id="IPR056010">
    <property type="entry name" value="DUF7588"/>
</dbReference>
<gene>
    <name evidence="3" type="ORF">SO802_021356</name>
</gene>
<dbReference type="Pfam" id="PF24496">
    <property type="entry name" value="DUF7588"/>
    <property type="match status" value="1"/>
</dbReference>
<dbReference type="PANTHER" id="PTHR47599">
    <property type="entry name" value="CELL-TO-CELL MOVEMENT PROTEIN"/>
    <property type="match status" value="1"/>
</dbReference>
<keyword evidence="4" id="KW-1185">Reference proteome</keyword>
<feature type="compositionally biased region" description="Polar residues" evidence="1">
    <location>
        <begin position="556"/>
        <end position="571"/>
    </location>
</feature>
<reference evidence="3 4" key="1">
    <citation type="submission" date="2024-01" db="EMBL/GenBank/DDBJ databases">
        <title>A telomere-to-telomere, gap-free genome of sweet tea (Lithocarpus litseifolius).</title>
        <authorList>
            <person name="Zhou J."/>
        </authorList>
    </citation>
    <scope>NUCLEOTIDE SEQUENCE [LARGE SCALE GENOMIC DNA]</scope>
    <source>
        <strain evidence="3">Zhou-2022a</strain>
        <tissue evidence="3">Leaf</tissue>
    </source>
</reference>
<evidence type="ECO:0000313" key="3">
    <source>
        <dbReference type="EMBL" id="KAK9996670.1"/>
    </source>
</evidence>
<dbReference type="Proteomes" id="UP001459277">
    <property type="component" value="Unassembled WGS sequence"/>
</dbReference>
<evidence type="ECO:0000313" key="4">
    <source>
        <dbReference type="Proteomes" id="UP001459277"/>
    </source>
</evidence>
<accession>A0AAW2CI44</accession>
<feature type="compositionally biased region" description="Basic and acidic residues" evidence="1">
    <location>
        <begin position="311"/>
        <end position="322"/>
    </location>
</feature>
<feature type="compositionally biased region" description="Polar residues" evidence="1">
    <location>
        <begin position="366"/>
        <end position="385"/>
    </location>
</feature>
<dbReference type="AlphaFoldDB" id="A0AAW2CI44"/>
<feature type="region of interest" description="Disordered" evidence="1">
    <location>
        <begin position="548"/>
        <end position="591"/>
    </location>
</feature>
<dbReference type="InterPro" id="IPR051596">
    <property type="entry name" value="Caulimoviridae_Movement"/>
</dbReference>
<dbReference type="EMBL" id="JAZDWU010000007">
    <property type="protein sequence ID" value="KAK9996670.1"/>
    <property type="molecule type" value="Genomic_DNA"/>
</dbReference>
<feature type="compositionally biased region" description="Basic and acidic residues" evidence="1">
    <location>
        <begin position="72"/>
        <end position="81"/>
    </location>
</feature>
<dbReference type="Pfam" id="PF01107">
    <property type="entry name" value="MP"/>
    <property type="match status" value="1"/>
</dbReference>